<sequence>MPELDDAKAQAGMPETFICLKIGSRTYSFLLTAGKEFHLAPKNLIRLFVIIRVTYLREDSDDIEWILKKGVKRMAHEMTVKGLDVDPETRCRHYHSEVDRIAIKFYCCGIYYPCFECHQAVGCGRHQVWPSGLFHEKAVLCGSCGHQLSIAEYLECRSECPSCHSAFNPGCSLHKHLYFAA</sequence>
<protein>
    <submittedName>
        <fullName evidence="5">CHY zinc finger</fullName>
    </submittedName>
</protein>
<evidence type="ECO:0000313" key="6">
    <source>
        <dbReference type="Proteomes" id="UP000043699"/>
    </source>
</evidence>
<keyword evidence="2" id="KW-0863">Zinc-finger</keyword>
<dbReference type="Proteomes" id="UP000043699">
    <property type="component" value="Unassembled WGS sequence"/>
</dbReference>
<evidence type="ECO:0000256" key="1">
    <source>
        <dbReference type="ARBA" id="ARBA00022723"/>
    </source>
</evidence>
<dbReference type="AlphaFoldDB" id="A0A098EKR8"/>
<gene>
    <name evidence="5" type="ORF">BN1080_00589</name>
</gene>
<dbReference type="InterPro" id="IPR008913">
    <property type="entry name" value="Znf_CHY"/>
</dbReference>
<keyword evidence="3" id="KW-0862">Zinc</keyword>
<evidence type="ECO:0000256" key="3">
    <source>
        <dbReference type="ARBA" id="ARBA00022833"/>
    </source>
</evidence>
<dbReference type="SUPFAM" id="SSF161219">
    <property type="entry name" value="CHY zinc finger-like"/>
    <property type="match status" value="1"/>
</dbReference>
<organism evidence="5 6">
    <name type="scientific">Planococcus massiliensis</name>
    <dbReference type="NCBI Taxonomy" id="1499687"/>
    <lineage>
        <taxon>Bacteria</taxon>
        <taxon>Bacillati</taxon>
        <taxon>Bacillota</taxon>
        <taxon>Bacilli</taxon>
        <taxon>Bacillales</taxon>
        <taxon>Caryophanaceae</taxon>
        <taxon>Planococcus</taxon>
    </lineage>
</organism>
<accession>A0A098EKR8</accession>
<dbReference type="EMBL" id="CCXS01000001">
    <property type="protein sequence ID" value="CEG21676.1"/>
    <property type="molecule type" value="Genomic_DNA"/>
</dbReference>
<dbReference type="GO" id="GO:0008270">
    <property type="term" value="F:zinc ion binding"/>
    <property type="evidence" value="ECO:0007669"/>
    <property type="project" value="UniProtKB-KW"/>
</dbReference>
<reference evidence="5 6" key="1">
    <citation type="submission" date="2014-09" db="EMBL/GenBank/DDBJ databases">
        <authorList>
            <person name="Urmite Genomes Urmite Genomes"/>
        </authorList>
    </citation>
    <scope>NUCLEOTIDE SEQUENCE [LARGE SCALE GENOMIC DNA]</scope>
    <source>
        <strain evidence="5 6">ES2</strain>
    </source>
</reference>
<feature type="domain" description="CHY-type" evidence="4">
    <location>
        <begin position="84"/>
        <end position="165"/>
    </location>
</feature>
<name>A0A098EKR8_9BACL</name>
<evidence type="ECO:0000313" key="5">
    <source>
        <dbReference type="EMBL" id="CEG21676.1"/>
    </source>
</evidence>
<evidence type="ECO:0000256" key="2">
    <source>
        <dbReference type="ARBA" id="ARBA00022771"/>
    </source>
</evidence>
<keyword evidence="1" id="KW-0479">Metal-binding</keyword>
<evidence type="ECO:0000259" key="4">
    <source>
        <dbReference type="PROSITE" id="PS51266"/>
    </source>
</evidence>
<proteinExistence type="predicted"/>
<keyword evidence="6" id="KW-1185">Reference proteome</keyword>
<dbReference type="PROSITE" id="PS51266">
    <property type="entry name" value="ZF_CHY"/>
    <property type="match status" value="1"/>
</dbReference>
<dbReference type="InterPro" id="IPR037274">
    <property type="entry name" value="Znf_CHY_sf"/>
</dbReference>